<name>A0ACB0LUT7_TRIPR</name>
<accession>A0ACB0LUT7</accession>
<comment type="caution">
    <text evidence="1">The sequence shown here is derived from an EMBL/GenBank/DDBJ whole genome shotgun (WGS) entry which is preliminary data.</text>
</comment>
<reference evidence="1" key="1">
    <citation type="submission" date="2023-10" db="EMBL/GenBank/DDBJ databases">
        <authorList>
            <person name="Rodriguez Cubillos JULIANA M."/>
            <person name="De Vega J."/>
        </authorList>
    </citation>
    <scope>NUCLEOTIDE SEQUENCE</scope>
</reference>
<evidence type="ECO:0000313" key="2">
    <source>
        <dbReference type="Proteomes" id="UP001177021"/>
    </source>
</evidence>
<protein>
    <submittedName>
        <fullName evidence="1">Uncharacterized protein</fullName>
    </submittedName>
</protein>
<sequence>MEELGGGVDQVRGGAEERRMKMKVMVAIDESDGSFYALNWALDNIFNVMTSTSTIGTSTHENEGMVFLVHVEPIFHNYVYPIGPSGAAFYPASVVVDSVKKGQQERSAALLSRALQICKDKQIKAESVILNGDPREMICQAAEQMQVDLLIMGSRGLGKLQRAFLGSVSDYCAHHAKAPILIVKPPDEHHKKHS</sequence>
<dbReference type="EMBL" id="CASHSV030000716">
    <property type="protein sequence ID" value="CAJ2672941.1"/>
    <property type="molecule type" value="Genomic_DNA"/>
</dbReference>
<organism evidence="1 2">
    <name type="scientific">Trifolium pratense</name>
    <name type="common">Red clover</name>
    <dbReference type="NCBI Taxonomy" id="57577"/>
    <lineage>
        <taxon>Eukaryota</taxon>
        <taxon>Viridiplantae</taxon>
        <taxon>Streptophyta</taxon>
        <taxon>Embryophyta</taxon>
        <taxon>Tracheophyta</taxon>
        <taxon>Spermatophyta</taxon>
        <taxon>Magnoliopsida</taxon>
        <taxon>eudicotyledons</taxon>
        <taxon>Gunneridae</taxon>
        <taxon>Pentapetalae</taxon>
        <taxon>rosids</taxon>
        <taxon>fabids</taxon>
        <taxon>Fabales</taxon>
        <taxon>Fabaceae</taxon>
        <taxon>Papilionoideae</taxon>
        <taxon>50 kb inversion clade</taxon>
        <taxon>NPAAA clade</taxon>
        <taxon>Hologalegina</taxon>
        <taxon>IRL clade</taxon>
        <taxon>Trifolieae</taxon>
        <taxon>Trifolium</taxon>
    </lineage>
</organism>
<gene>
    <name evidence="1" type="ORF">MILVUS5_LOCUS36486</name>
</gene>
<dbReference type="Proteomes" id="UP001177021">
    <property type="component" value="Unassembled WGS sequence"/>
</dbReference>
<evidence type="ECO:0000313" key="1">
    <source>
        <dbReference type="EMBL" id="CAJ2672941.1"/>
    </source>
</evidence>
<keyword evidence="2" id="KW-1185">Reference proteome</keyword>
<proteinExistence type="predicted"/>